<dbReference type="SUPFAM" id="SSF141371">
    <property type="entry name" value="PilZ domain-like"/>
    <property type="match status" value="1"/>
</dbReference>
<name>A0A239HJ57_9SPHN</name>
<accession>A0A239HJ57</accession>
<feature type="domain" description="PilZ" evidence="2">
    <location>
        <begin position="18"/>
        <end position="98"/>
    </location>
</feature>
<reference evidence="4" key="1">
    <citation type="submission" date="2017-06" db="EMBL/GenBank/DDBJ databases">
        <authorList>
            <person name="Varghese N."/>
            <person name="Submissions S."/>
        </authorList>
    </citation>
    <scope>NUCLEOTIDE SEQUENCE [LARGE SCALE GENOMIC DNA]</scope>
    <source>
        <strain evidence="4">LNB2</strain>
    </source>
</reference>
<dbReference type="Pfam" id="PF07238">
    <property type="entry name" value="PilZ"/>
    <property type="match status" value="1"/>
</dbReference>
<sequence length="107" mass="11856">MGGGAVQGELITDERGPRRSERVRTSLSGGFRERGAQGGTVEVLDLSPEGFRCRWHWTLQPDQAVWLRLPGLEALPARVVWSDDFMVGAAFDQPLHPAIFERITARG</sequence>
<gene>
    <name evidence="3" type="ORF">SAMN06295912_11751</name>
</gene>
<evidence type="ECO:0000256" key="1">
    <source>
        <dbReference type="SAM" id="MobiDB-lite"/>
    </source>
</evidence>
<dbReference type="GO" id="GO:0035438">
    <property type="term" value="F:cyclic-di-GMP binding"/>
    <property type="evidence" value="ECO:0007669"/>
    <property type="project" value="InterPro"/>
</dbReference>
<evidence type="ECO:0000259" key="2">
    <source>
        <dbReference type="Pfam" id="PF07238"/>
    </source>
</evidence>
<protein>
    <submittedName>
        <fullName evidence="3">PilZ domain-containing protein</fullName>
    </submittedName>
</protein>
<dbReference type="RefSeq" id="WP_089220330.1">
    <property type="nucleotide sequence ID" value="NZ_FZOS01000017.1"/>
</dbReference>
<organism evidence="3 4">
    <name type="scientific">Edaphosphingomonas laterariae</name>
    <dbReference type="NCBI Taxonomy" id="861865"/>
    <lineage>
        <taxon>Bacteria</taxon>
        <taxon>Pseudomonadati</taxon>
        <taxon>Pseudomonadota</taxon>
        <taxon>Alphaproteobacteria</taxon>
        <taxon>Sphingomonadales</taxon>
        <taxon>Rhizorhabdaceae</taxon>
        <taxon>Edaphosphingomonas</taxon>
    </lineage>
</organism>
<proteinExistence type="predicted"/>
<evidence type="ECO:0000313" key="3">
    <source>
        <dbReference type="EMBL" id="SNS81352.1"/>
    </source>
</evidence>
<dbReference type="OrthoDB" id="9795572at2"/>
<dbReference type="Proteomes" id="UP000198281">
    <property type="component" value="Unassembled WGS sequence"/>
</dbReference>
<evidence type="ECO:0000313" key="4">
    <source>
        <dbReference type="Proteomes" id="UP000198281"/>
    </source>
</evidence>
<feature type="compositionally biased region" description="Basic and acidic residues" evidence="1">
    <location>
        <begin position="12"/>
        <end position="24"/>
    </location>
</feature>
<dbReference type="AlphaFoldDB" id="A0A239HJ57"/>
<dbReference type="EMBL" id="FZOS01000017">
    <property type="protein sequence ID" value="SNS81352.1"/>
    <property type="molecule type" value="Genomic_DNA"/>
</dbReference>
<dbReference type="InterPro" id="IPR009875">
    <property type="entry name" value="PilZ_domain"/>
</dbReference>
<keyword evidence="4" id="KW-1185">Reference proteome</keyword>
<feature type="region of interest" description="Disordered" evidence="1">
    <location>
        <begin position="1"/>
        <end position="31"/>
    </location>
</feature>